<dbReference type="PANTHER" id="PTHR15141">
    <property type="entry name" value="TRANSCRIPTION ELONGATION FACTOR B POLYPEPTIDE 3"/>
    <property type="match status" value="1"/>
</dbReference>
<dbReference type="PROSITE" id="PS51319">
    <property type="entry name" value="TFIIS_N"/>
    <property type="match status" value="1"/>
</dbReference>
<evidence type="ECO:0000259" key="5">
    <source>
        <dbReference type="PROSITE" id="PS51319"/>
    </source>
</evidence>
<dbReference type="GO" id="GO:0070449">
    <property type="term" value="C:elongin complex"/>
    <property type="evidence" value="ECO:0007669"/>
    <property type="project" value="InterPro"/>
</dbReference>
<feature type="region of interest" description="Disordered" evidence="4">
    <location>
        <begin position="198"/>
        <end position="218"/>
    </location>
</feature>
<dbReference type="InterPro" id="IPR051870">
    <property type="entry name" value="Elongin-A_domain"/>
</dbReference>
<gene>
    <name evidence="6" type="ORF">PFISCL1PPCAC_22958</name>
</gene>
<keyword evidence="2 3" id="KW-0539">Nucleus</keyword>
<evidence type="ECO:0000313" key="7">
    <source>
        <dbReference type="Proteomes" id="UP001432322"/>
    </source>
</evidence>
<name>A0AAV5WI81_9BILA</name>
<accession>A0AAV5WI81</accession>
<feature type="domain" description="TFIIS N-terminal" evidence="5">
    <location>
        <begin position="1"/>
        <end position="80"/>
    </location>
</feature>
<dbReference type="EMBL" id="BTSY01000006">
    <property type="protein sequence ID" value="GMT31661.1"/>
    <property type="molecule type" value="Genomic_DNA"/>
</dbReference>
<dbReference type="InterPro" id="IPR010684">
    <property type="entry name" value="RNA_pol_II_trans_fac_SIII_A"/>
</dbReference>
<protein>
    <recommendedName>
        <fullName evidence="5">TFIIS N-terminal domain-containing protein</fullName>
    </recommendedName>
</protein>
<sequence length="455" mass="50803">MSYSDMEYLTGKIEKYVAQLKDGHKVGHALRRLEQMNMTVELMAKTGVGKVVNRISRDDPEWGELALSIVTKWKETARNDQSDPKQRSASPPPVERIRIKREVKEEEQGGGYPGESQSSSGTDRKRKVKEEEATSDYPGDDRREKKKSKPAPAPANAFMAALASGDSVKNSKPKKLKSFDLALDIDPNYRPMPTLAVGSKQQQGGAKDDKPFNPEQMFRPRNGLTKIYAGRSKVAHLTEVPRLFDICIRLLQNHINDIDCLGSIPYHVIKPVLDKCTWSQLSDIEKKNPYLEEDTDELWEKLVAKHHANKPTKKHESWKDMFMRCEAEADNRLRMLSERISLHGSAAQDKIRKAVAITDVKMPRGARRRQSGMPAGCAAVIDMPSALQVSKARKEIFENGSKAALSSLPGTVQNRNSTLGSSSHRSKPPANSIQSGPKKGLLMAKTLKMLGKKRL</sequence>
<dbReference type="GO" id="GO:0006368">
    <property type="term" value="P:transcription elongation by RNA polymerase II"/>
    <property type="evidence" value="ECO:0007669"/>
    <property type="project" value="InterPro"/>
</dbReference>
<dbReference type="InterPro" id="IPR035441">
    <property type="entry name" value="TFIIS/LEDGF_dom_sf"/>
</dbReference>
<dbReference type="Proteomes" id="UP001432322">
    <property type="component" value="Unassembled WGS sequence"/>
</dbReference>
<dbReference type="SUPFAM" id="SSF47676">
    <property type="entry name" value="Conserved domain common to transcription factors TFIIS, elongin A, CRSP70"/>
    <property type="match status" value="1"/>
</dbReference>
<reference evidence="6" key="1">
    <citation type="submission" date="2023-10" db="EMBL/GenBank/DDBJ databases">
        <title>Genome assembly of Pristionchus species.</title>
        <authorList>
            <person name="Yoshida K."/>
            <person name="Sommer R.J."/>
        </authorList>
    </citation>
    <scope>NUCLEOTIDE SEQUENCE</scope>
    <source>
        <strain evidence="6">RS5133</strain>
    </source>
</reference>
<feature type="region of interest" description="Disordered" evidence="4">
    <location>
        <begin position="406"/>
        <end position="441"/>
    </location>
</feature>
<feature type="compositionally biased region" description="Basic and acidic residues" evidence="4">
    <location>
        <begin position="95"/>
        <end position="107"/>
    </location>
</feature>
<feature type="compositionally biased region" description="Basic and acidic residues" evidence="4">
    <location>
        <begin position="76"/>
        <end position="86"/>
    </location>
</feature>
<comment type="caution">
    <text evidence="6">The sequence shown here is derived from an EMBL/GenBank/DDBJ whole genome shotgun (WGS) entry which is preliminary data.</text>
</comment>
<feature type="region of interest" description="Disordered" evidence="4">
    <location>
        <begin position="76"/>
        <end position="155"/>
    </location>
</feature>
<dbReference type="Pfam" id="PF08711">
    <property type="entry name" value="Med26"/>
    <property type="match status" value="1"/>
</dbReference>
<proteinExistence type="predicted"/>
<dbReference type="PANTHER" id="PTHR15141:SF76">
    <property type="entry name" value="TRANSCRIPTION ELONGATION FACTOR B POLYPEPTIDE 3"/>
    <property type="match status" value="1"/>
</dbReference>
<evidence type="ECO:0000256" key="1">
    <source>
        <dbReference type="ARBA" id="ARBA00004123"/>
    </source>
</evidence>
<dbReference type="Pfam" id="PF06881">
    <property type="entry name" value="Elongin_A"/>
    <property type="match status" value="1"/>
</dbReference>
<dbReference type="AlphaFoldDB" id="A0AAV5WI81"/>
<evidence type="ECO:0000313" key="6">
    <source>
        <dbReference type="EMBL" id="GMT31661.1"/>
    </source>
</evidence>
<comment type="subcellular location">
    <subcellularLocation>
        <location evidence="1 3">Nucleus</location>
    </subcellularLocation>
</comment>
<keyword evidence="7" id="KW-1185">Reference proteome</keyword>
<dbReference type="Gene3D" id="1.20.930.10">
    <property type="entry name" value="Conserved domain common to transcription factors TFIIS, elongin A, CRSP70"/>
    <property type="match status" value="1"/>
</dbReference>
<evidence type="ECO:0000256" key="2">
    <source>
        <dbReference type="ARBA" id="ARBA00023242"/>
    </source>
</evidence>
<dbReference type="SMART" id="SM00509">
    <property type="entry name" value="TFS2N"/>
    <property type="match status" value="1"/>
</dbReference>
<dbReference type="Gene3D" id="6.10.250.3180">
    <property type="match status" value="1"/>
</dbReference>
<organism evidence="6 7">
    <name type="scientific">Pristionchus fissidentatus</name>
    <dbReference type="NCBI Taxonomy" id="1538716"/>
    <lineage>
        <taxon>Eukaryota</taxon>
        <taxon>Metazoa</taxon>
        <taxon>Ecdysozoa</taxon>
        <taxon>Nematoda</taxon>
        <taxon>Chromadorea</taxon>
        <taxon>Rhabditida</taxon>
        <taxon>Rhabditina</taxon>
        <taxon>Diplogasteromorpha</taxon>
        <taxon>Diplogasteroidea</taxon>
        <taxon>Neodiplogasteridae</taxon>
        <taxon>Pristionchus</taxon>
    </lineage>
</organism>
<dbReference type="InterPro" id="IPR003617">
    <property type="entry name" value="TFIIS/CRSP70_N_sub"/>
</dbReference>
<dbReference type="InterPro" id="IPR017923">
    <property type="entry name" value="TFIIS_N"/>
</dbReference>
<evidence type="ECO:0000256" key="4">
    <source>
        <dbReference type="SAM" id="MobiDB-lite"/>
    </source>
</evidence>
<feature type="compositionally biased region" description="Polar residues" evidence="4">
    <location>
        <begin position="408"/>
        <end position="435"/>
    </location>
</feature>
<evidence type="ECO:0000256" key="3">
    <source>
        <dbReference type="PROSITE-ProRule" id="PRU00649"/>
    </source>
</evidence>